<dbReference type="InterPro" id="IPR036388">
    <property type="entry name" value="WH-like_DNA-bd_sf"/>
</dbReference>
<dbReference type="SMART" id="SM01012">
    <property type="entry name" value="ANTAR"/>
    <property type="match status" value="1"/>
</dbReference>
<dbReference type="Gene3D" id="3.40.50.2300">
    <property type="match status" value="1"/>
</dbReference>
<evidence type="ECO:0000313" key="3">
    <source>
        <dbReference type="Proteomes" id="UP000073601"/>
    </source>
</evidence>
<reference evidence="3" key="1">
    <citation type="submission" date="2016-02" db="EMBL/GenBank/DDBJ databases">
        <authorList>
            <person name="Rodrigo-Torres Lidia"/>
            <person name="Arahal R.David."/>
        </authorList>
    </citation>
    <scope>NUCLEOTIDE SEQUENCE [LARGE SCALE GENOMIC DNA]</scope>
    <source>
        <strain evidence="3">CECT 8713</strain>
    </source>
</reference>
<name>A0A128FH25_9GAMM</name>
<accession>A0A128FH25</accession>
<dbReference type="SUPFAM" id="SSF52172">
    <property type="entry name" value="CheY-like"/>
    <property type="match status" value="1"/>
</dbReference>
<dbReference type="Proteomes" id="UP000073601">
    <property type="component" value="Unassembled WGS sequence"/>
</dbReference>
<dbReference type="RefSeq" id="WP_062713733.1">
    <property type="nucleotide sequence ID" value="NZ_CAWRCI010000052.1"/>
</dbReference>
<sequence length="198" mass="22359">MKRPSMSINRFTVISDDDRACSQIAKASERMGIECHLSAHLDNDSTSTKPIDLFLIDILHYFNDVKVQGTIPSTTPIVGLIAHGSPVEIERAISIGAMSVVVKPINQTSLYAAFHTAMKLFQHHEQMRLELETLRLRQKLRPIVIEAVIGIMEKYRVPEPVAYTRLRKYSMQRNVPLEQVCLELSQGNISFARVNGED</sequence>
<dbReference type="Gene3D" id="1.10.10.10">
    <property type="entry name" value="Winged helix-like DNA-binding domain superfamily/Winged helix DNA-binding domain"/>
    <property type="match status" value="1"/>
</dbReference>
<dbReference type="EMBL" id="FIZY01000052">
    <property type="protein sequence ID" value="CZF86103.1"/>
    <property type="molecule type" value="Genomic_DNA"/>
</dbReference>
<dbReference type="InterPro" id="IPR005561">
    <property type="entry name" value="ANTAR"/>
</dbReference>
<dbReference type="Pfam" id="PF03861">
    <property type="entry name" value="ANTAR"/>
    <property type="match status" value="1"/>
</dbReference>
<dbReference type="AlphaFoldDB" id="A0A128FH25"/>
<protein>
    <submittedName>
        <fullName evidence="2">Putative transcriptional regulatory protein pdtaR</fullName>
    </submittedName>
</protein>
<dbReference type="PROSITE" id="PS50921">
    <property type="entry name" value="ANTAR"/>
    <property type="match status" value="1"/>
</dbReference>
<proteinExistence type="predicted"/>
<gene>
    <name evidence="2" type="primary">pdtaR</name>
    <name evidence="2" type="ORF">GMA8713_04136</name>
</gene>
<organism evidence="2 3">
    <name type="scientific">Grimontia marina</name>
    <dbReference type="NCBI Taxonomy" id="646534"/>
    <lineage>
        <taxon>Bacteria</taxon>
        <taxon>Pseudomonadati</taxon>
        <taxon>Pseudomonadota</taxon>
        <taxon>Gammaproteobacteria</taxon>
        <taxon>Vibrionales</taxon>
        <taxon>Vibrionaceae</taxon>
        <taxon>Grimontia</taxon>
    </lineage>
</organism>
<evidence type="ECO:0000313" key="2">
    <source>
        <dbReference type="EMBL" id="CZF86103.1"/>
    </source>
</evidence>
<keyword evidence="3" id="KW-1185">Reference proteome</keyword>
<dbReference type="GO" id="GO:0003723">
    <property type="term" value="F:RNA binding"/>
    <property type="evidence" value="ECO:0007669"/>
    <property type="project" value="InterPro"/>
</dbReference>
<feature type="domain" description="ANTAR" evidence="1">
    <location>
        <begin position="124"/>
        <end position="185"/>
    </location>
</feature>
<dbReference type="InterPro" id="IPR011006">
    <property type="entry name" value="CheY-like_superfamily"/>
</dbReference>
<evidence type="ECO:0000259" key="1">
    <source>
        <dbReference type="PROSITE" id="PS50921"/>
    </source>
</evidence>